<organism evidence="2 3">
    <name type="scientific">Gordonia mangrovi</name>
    <dbReference type="NCBI Taxonomy" id="2665643"/>
    <lineage>
        <taxon>Bacteria</taxon>
        <taxon>Bacillati</taxon>
        <taxon>Actinomycetota</taxon>
        <taxon>Actinomycetes</taxon>
        <taxon>Mycobacteriales</taxon>
        <taxon>Gordoniaceae</taxon>
        <taxon>Gordonia</taxon>
    </lineage>
</organism>
<accession>A0A6L7GNT5</accession>
<reference evidence="2 3" key="1">
    <citation type="submission" date="2019-11" db="EMBL/GenBank/DDBJ databases">
        <title>Gordonia sp. nov., a novel actinobacterium isolated from mangrove soil in Hainan.</title>
        <authorList>
            <person name="Huang X."/>
            <person name="Xie Y."/>
            <person name="Chu X."/>
            <person name="Xiao K."/>
        </authorList>
    </citation>
    <scope>NUCLEOTIDE SEQUENCE [LARGE SCALE GENOMIC DNA]</scope>
    <source>
        <strain evidence="2 3">HNM0687</strain>
    </source>
</reference>
<name>A0A6L7GNT5_9ACTN</name>
<feature type="coiled-coil region" evidence="1">
    <location>
        <begin position="116"/>
        <end position="148"/>
    </location>
</feature>
<protein>
    <submittedName>
        <fullName evidence="2">Fis family transcriptional regulator</fullName>
    </submittedName>
</protein>
<keyword evidence="3" id="KW-1185">Reference proteome</keyword>
<dbReference type="Proteomes" id="UP000475545">
    <property type="component" value="Unassembled WGS sequence"/>
</dbReference>
<keyword evidence="1" id="KW-0175">Coiled coil</keyword>
<dbReference type="EMBL" id="WMBR01000002">
    <property type="protein sequence ID" value="MXP21536.1"/>
    <property type="molecule type" value="Genomic_DNA"/>
</dbReference>
<proteinExistence type="predicted"/>
<sequence>MTDSSRSAHFSPSTTAVVIEEVTVTDKDVVLEAQRWTTGERGAVVDDPTTLADADLGEFVAKALTVGAHALSATGQAQESRALERMITELGDKATTSTAEAAALTDRSVKAASEAVSKAAADAQKALREADEATRKSLTESIEKMRRETEAELKRLFGGTDPEVIDRFAPLLEQFAANLDKRAAANTTELLTKAAKQFDPNDPASPMAKHSAELTKRQESLTEQLTKQHTELTGRLDEVVTALKVAEAKASVSKVSPIKGGTYETEVHEVLQTVAAGLGDEYCETGTVVGAVARSKKGDGVLTVDGGAARVVIEVTDSKRDGWGAYLDEAERNRQADAAVGLVRTVEQNCGETIRVLGKRRIVLAFDPLTDDPDLVRTVVMLLRTSALAVANRTGAHEIATAEEKITDAVEQLGTIDDIKKTAGTIEKNAQKIEKSCSTIYSTIDRLLGEALAALAGAADDEAESESERGAA</sequence>
<comment type="caution">
    <text evidence="2">The sequence shown here is derived from an EMBL/GenBank/DDBJ whole genome shotgun (WGS) entry which is preliminary data.</text>
</comment>
<evidence type="ECO:0000313" key="2">
    <source>
        <dbReference type="EMBL" id="MXP21536.1"/>
    </source>
</evidence>
<evidence type="ECO:0000256" key="1">
    <source>
        <dbReference type="SAM" id="Coils"/>
    </source>
</evidence>
<gene>
    <name evidence="2" type="ORF">GIY30_09250</name>
</gene>
<evidence type="ECO:0000313" key="3">
    <source>
        <dbReference type="Proteomes" id="UP000475545"/>
    </source>
</evidence>
<dbReference type="AlphaFoldDB" id="A0A6L7GNT5"/>
<dbReference type="RefSeq" id="WP_160901719.1">
    <property type="nucleotide sequence ID" value="NZ_CP102850.1"/>
</dbReference>